<comment type="caution">
    <text evidence="5">The sequence shown here is derived from an EMBL/GenBank/DDBJ whole genome shotgun (WGS) entry which is preliminary data.</text>
</comment>
<feature type="domain" description="RRM" evidence="4">
    <location>
        <begin position="48"/>
        <end position="126"/>
    </location>
</feature>
<evidence type="ECO:0000313" key="6">
    <source>
        <dbReference type="Proteomes" id="UP000663828"/>
    </source>
</evidence>
<feature type="compositionally biased region" description="Low complexity" evidence="3">
    <location>
        <begin position="14"/>
        <end position="31"/>
    </location>
</feature>
<evidence type="ECO:0000259" key="4">
    <source>
        <dbReference type="PROSITE" id="PS50102"/>
    </source>
</evidence>
<organism evidence="5 6">
    <name type="scientific">Adineta ricciae</name>
    <name type="common">Rotifer</name>
    <dbReference type="NCBI Taxonomy" id="249248"/>
    <lineage>
        <taxon>Eukaryota</taxon>
        <taxon>Metazoa</taxon>
        <taxon>Spiralia</taxon>
        <taxon>Gnathifera</taxon>
        <taxon>Rotifera</taxon>
        <taxon>Eurotatoria</taxon>
        <taxon>Bdelloidea</taxon>
        <taxon>Adinetida</taxon>
        <taxon>Adinetidae</taxon>
        <taxon>Adineta</taxon>
    </lineage>
</organism>
<evidence type="ECO:0000256" key="3">
    <source>
        <dbReference type="SAM" id="MobiDB-lite"/>
    </source>
</evidence>
<name>A0A815X2I2_ADIRI</name>
<evidence type="ECO:0000256" key="1">
    <source>
        <dbReference type="ARBA" id="ARBA00022884"/>
    </source>
</evidence>
<dbReference type="PANTHER" id="PTHR48027">
    <property type="entry name" value="HETEROGENEOUS NUCLEAR RIBONUCLEOPROTEIN 87F-RELATED"/>
    <property type="match status" value="1"/>
</dbReference>
<proteinExistence type="predicted"/>
<dbReference type="GO" id="GO:0003723">
    <property type="term" value="F:RNA binding"/>
    <property type="evidence" value="ECO:0007669"/>
    <property type="project" value="UniProtKB-UniRule"/>
</dbReference>
<feature type="compositionally biased region" description="Basic residues" evidence="3">
    <location>
        <begin position="160"/>
        <end position="183"/>
    </location>
</feature>
<dbReference type="Gene3D" id="3.30.70.330">
    <property type="match status" value="1"/>
</dbReference>
<dbReference type="CDD" id="cd12363">
    <property type="entry name" value="RRM_TRA2"/>
    <property type="match status" value="1"/>
</dbReference>
<accession>A0A815X2I2</accession>
<dbReference type="Pfam" id="PF00076">
    <property type="entry name" value="RRM_1"/>
    <property type="match status" value="1"/>
</dbReference>
<evidence type="ECO:0000313" key="5">
    <source>
        <dbReference type="EMBL" id="CAF1553378.1"/>
    </source>
</evidence>
<sequence length="194" mass="22214">MSDRDVTCAQQTNSHSRSAQRSRASPLSSASTRNLTEHGKSAGPEPNSILGIFGLSPRTTENDLREAFGRFGQVKDVQIIMDKKTSKSRGFGFVYYDTIEEATRAKESMRLIKFDGRTVRIDFSVTKCAHEPTPGVYMGQPIRRISDRSATIGRRSDHYGRKHFRSRSRSRSSSRRRDHHRHAVREPYRTRDRN</sequence>
<protein>
    <recommendedName>
        <fullName evidence="4">RRM domain-containing protein</fullName>
    </recommendedName>
</protein>
<dbReference type="InterPro" id="IPR012677">
    <property type="entry name" value="Nucleotide-bd_a/b_plait_sf"/>
</dbReference>
<dbReference type="EMBL" id="CAJNOR010005247">
    <property type="protein sequence ID" value="CAF1553378.1"/>
    <property type="molecule type" value="Genomic_DNA"/>
</dbReference>
<dbReference type="InterPro" id="IPR035979">
    <property type="entry name" value="RBD_domain_sf"/>
</dbReference>
<feature type="compositionally biased region" description="Basic and acidic residues" evidence="3">
    <location>
        <begin position="184"/>
        <end position="194"/>
    </location>
</feature>
<dbReference type="SUPFAM" id="SSF54928">
    <property type="entry name" value="RNA-binding domain, RBD"/>
    <property type="match status" value="1"/>
</dbReference>
<gene>
    <name evidence="5" type="ORF">XAT740_LOCUS43070</name>
</gene>
<keyword evidence="6" id="KW-1185">Reference proteome</keyword>
<dbReference type="SMART" id="SM00360">
    <property type="entry name" value="RRM"/>
    <property type="match status" value="1"/>
</dbReference>
<dbReference type="AlphaFoldDB" id="A0A815X2I2"/>
<keyword evidence="1 2" id="KW-0694">RNA-binding</keyword>
<evidence type="ECO:0000256" key="2">
    <source>
        <dbReference type="PROSITE-ProRule" id="PRU00176"/>
    </source>
</evidence>
<reference evidence="5" key="1">
    <citation type="submission" date="2021-02" db="EMBL/GenBank/DDBJ databases">
        <authorList>
            <person name="Nowell W R."/>
        </authorList>
    </citation>
    <scope>NUCLEOTIDE SEQUENCE</scope>
</reference>
<feature type="region of interest" description="Disordered" evidence="3">
    <location>
        <begin position="1"/>
        <end position="48"/>
    </location>
</feature>
<dbReference type="Proteomes" id="UP000663828">
    <property type="component" value="Unassembled WGS sequence"/>
</dbReference>
<dbReference type="PROSITE" id="PS50102">
    <property type="entry name" value="RRM"/>
    <property type="match status" value="1"/>
</dbReference>
<feature type="region of interest" description="Disordered" evidence="3">
    <location>
        <begin position="148"/>
        <end position="194"/>
    </location>
</feature>
<dbReference type="InterPro" id="IPR000504">
    <property type="entry name" value="RRM_dom"/>
</dbReference>
<dbReference type="InterPro" id="IPR052462">
    <property type="entry name" value="SLIRP/GR-RBP-like"/>
</dbReference>